<proteinExistence type="predicted"/>
<evidence type="ECO:0000313" key="1">
    <source>
        <dbReference type="EMBL" id="EAT78012.1"/>
    </source>
</evidence>
<reference evidence="2" key="1">
    <citation type="journal article" date="2007" name="Plant Cell">
        <title>Dothideomycete-plant interactions illuminated by genome sequencing and EST analysis of the wheat pathogen Stagonospora nodorum.</title>
        <authorList>
            <person name="Hane J.K."/>
            <person name="Lowe R.G."/>
            <person name="Solomon P.S."/>
            <person name="Tan K.C."/>
            <person name="Schoch C.L."/>
            <person name="Spatafora J.W."/>
            <person name="Crous P.W."/>
            <person name="Kodira C."/>
            <person name="Birren B.W."/>
            <person name="Galagan J.E."/>
            <person name="Torriani S.F."/>
            <person name="McDonald B.A."/>
            <person name="Oliver R.P."/>
        </authorList>
    </citation>
    <scope>NUCLEOTIDE SEQUENCE [LARGE SCALE GENOMIC DNA]</scope>
    <source>
        <strain evidence="2">SN15 / ATCC MYA-4574 / FGSC 10173</strain>
    </source>
</reference>
<gene>
    <name evidence="1" type="ORF">SNOG_14472</name>
</gene>
<protein>
    <recommendedName>
        <fullName evidence="3">Glucose-methanol-choline oxidoreductase N-terminal domain-containing protein</fullName>
    </recommendedName>
</protein>
<dbReference type="Gene3D" id="3.50.50.60">
    <property type="entry name" value="FAD/NAD(P)-binding domain"/>
    <property type="match status" value="1"/>
</dbReference>
<evidence type="ECO:0000313" key="2">
    <source>
        <dbReference type="Proteomes" id="UP000001055"/>
    </source>
</evidence>
<dbReference type="Proteomes" id="UP000001055">
    <property type="component" value="Unassembled WGS sequence"/>
</dbReference>
<dbReference type="GeneID" id="5981581"/>
<accession>Q0U0V5</accession>
<sequence length="76" mass="8239">MQFPNERLPKILNKYDFIIAGGGTAGLTVADRLSAAFPNMLVVEYGDLEYARGAFDPPDIVFGAATTAQRPGLFNF</sequence>
<dbReference type="RefSeq" id="XP_001804656.1">
    <property type="nucleotide sequence ID" value="XM_001804604.1"/>
</dbReference>
<dbReference type="InterPro" id="IPR036188">
    <property type="entry name" value="FAD/NAD-bd_sf"/>
</dbReference>
<organism evidence="1 2">
    <name type="scientific">Phaeosphaeria nodorum (strain SN15 / ATCC MYA-4574 / FGSC 10173)</name>
    <name type="common">Glume blotch fungus</name>
    <name type="synonym">Parastagonospora nodorum</name>
    <dbReference type="NCBI Taxonomy" id="321614"/>
    <lineage>
        <taxon>Eukaryota</taxon>
        <taxon>Fungi</taxon>
        <taxon>Dikarya</taxon>
        <taxon>Ascomycota</taxon>
        <taxon>Pezizomycotina</taxon>
        <taxon>Dothideomycetes</taxon>
        <taxon>Pleosporomycetidae</taxon>
        <taxon>Pleosporales</taxon>
        <taxon>Pleosporineae</taxon>
        <taxon>Phaeosphaeriaceae</taxon>
        <taxon>Parastagonospora</taxon>
    </lineage>
</organism>
<dbReference type="KEGG" id="pno:SNOG_14472"/>
<evidence type="ECO:0008006" key="3">
    <source>
        <dbReference type="Google" id="ProtNLM"/>
    </source>
</evidence>
<dbReference type="EMBL" id="CH445356">
    <property type="protein sequence ID" value="EAT78012.1"/>
    <property type="molecule type" value="Genomic_DNA"/>
</dbReference>
<dbReference type="AlphaFoldDB" id="Q0U0V5"/>
<dbReference type="InParanoid" id="Q0U0V5"/>
<dbReference type="SUPFAM" id="SSF51905">
    <property type="entry name" value="FAD/NAD(P)-binding domain"/>
    <property type="match status" value="1"/>
</dbReference>
<name>Q0U0V5_PHANO</name>